<dbReference type="GeneID" id="31365773"/>
<dbReference type="RefSeq" id="XP_020428666.1">
    <property type="nucleotide sequence ID" value="XM_020581081.1"/>
</dbReference>
<name>D3BPY3_HETP5</name>
<evidence type="ECO:0000313" key="1">
    <source>
        <dbReference type="EMBL" id="EFA76534.1"/>
    </source>
</evidence>
<dbReference type="Proteomes" id="UP000001396">
    <property type="component" value="Unassembled WGS sequence"/>
</dbReference>
<dbReference type="EMBL" id="ADBJ01000047">
    <property type="protein sequence ID" value="EFA76534.1"/>
    <property type="molecule type" value="Genomic_DNA"/>
</dbReference>
<dbReference type="AlphaFoldDB" id="D3BPY3"/>
<comment type="caution">
    <text evidence="1">The sequence shown here is derived from an EMBL/GenBank/DDBJ whole genome shotgun (WGS) entry which is preliminary data.</text>
</comment>
<organism evidence="1 2">
    <name type="scientific">Heterostelium pallidum (strain ATCC 26659 / Pp 5 / PN500)</name>
    <name type="common">Cellular slime mold</name>
    <name type="synonym">Polysphondylium pallidum</name>
    <dbReference type="NCBI Taxonomy" id="670386"/>
    <lineage>
        <taxon>Eukaryota</taxon>
        <taxon>Amoebozoa</taxon>
        <taxon>Evosea</taxon>
        <taxon>Eumycetozoa</taxon>
        <taxon>Dictyostelia</taxon>
        <taxon>Acytosteliales</taxon>
        <taxon>Acytosteliaceae</taxon>
        <taxon>Heterostelium</taxon>
    </lineage>
</organism>
<evidence type="ECO:0000313" key="2">
    <source>
        <dbReference type="Proteomes" id="UP000001396"/>
    </source>
</evidence>
<reference evidence="1 2" key="1">
    <citation type="journal article" date="2011" name="Genome Res.">
        <title>Phylogeny-wide analysis of social amoeba genomes highlights ancient origins for complex intercellular communication.</title>
        <authorList>
            <person name="Heidel A.J."/>
            <person name="Lawal H.M."/>
            <person name="Felder M."/>
            <person name="Schilde C."/>
            <person name="Helps N.R."/>
            <person name="Tunggal B."/>
            <person name="Rivero F."/>
            <person name="John U."/>
            <person name="Schleicher M."/>
            <person name="Eichinger L."/>
            <person name="Platzer M."/>
            <person name="Noegel A.A."/>
            <person name="Schaap P."/>
            <person name="Gloeckner G."/>
        </authorList>
    </citation>
    <scope>NUCLEOTIDE SEQUENCE [LARGE SCALE GENOMIC DNA]</scope>
    <source>
        <strain evidence="2">ATCC 26659 / Pp 5 / PN500</strain>
    </source>
</reference>
<protein>
    <submittedName>
        <fullName evidence="1">Uncharacterized protein</fullName>
    </submittedName>
</protein>
<accession>D3BPY3</accession>
<dbReference type="InParanoid" id="D3BPY3"/>
<sequence length="86" mass="9547">MVMLAEIDENNLKLKSIELQQQSNEQLKIVSATAMSKKKTTTTKTTVHSKLNTLALMKKLSEKCQILDDEGSTTIDLTNTNFGPYG</sequence>
<keyword evidence="2" id="KW-1185">Reference proteome</keyword>
<proteinExistence type="predicted"/>
<gene>
    <name evidence="1" type="ORF">PPL_10302</name>
</gene>